<dbReference type="EMBL" id="CP017757">
    <property type="protein sequence ID" value="AQV94155.1"/>
    <property type="molecule type" value="Genomic_DNA"/>
</dbReference>
<evidence type="ECO:0000313" key="7">
    <source>
        <dbReference type="Proteomes" id="UP000189627"/>
    </source>
</evidence>
<dbReference type="SUPFAM" id="SSF51735">
    <property type="entry name" value="NAD(P)-binding Rossmann-fold domains"/>
    <property type="match status" value="1"/>
</dbReference>
<reference evidence="7" key="1">
    <citation type="submission" date="2017-02" db="EMBL/GenBank/DDBJ databases">
        <title>Complete genome sequence of Cupriavidus necator strain NH9, a 3-chlorobenzoate degrader.</title>
        <authorList>
            <person name="Moriuchi R."/>
            <person name="Dohra H."/>
            <person name="Ogawa N."/>
        </authorList>
    </citation>
    <scope>NUCLEOTIDE SEQUENCE [LARGE SCALE GENOMIC DNA]</scope>
    <source>
        <strain evidence="7">NH9</strain>
    </source>
</reference>
<feature type="domain" description="6-phosphogluconate dehydrogenase NADP-binding" evidence="4">
    <location>
        <begin position="6"/>
        <end position="157"/>
    </location>
</feature>
<dbReference type="GO" id="GO:0050661">
    <property type="term" value="F:NADP binding"/>
    <property type="evidence" value="ECO:0007669"/>
    <property type="project" value="InterPro"/>
</dbReference>
<proteinExistence type="predicted"/>
<dbReference type="PANTHER" id="PTHR43060">
    <property type="entry name" value="3-HYDROXYISOBUTYRATE DEHYDROGENASE-LIKE 1, MITOCHONDRIAL-RELATED"/>
    <property type="match status" value="1"/>
</dbReference>
<name>A0A1U9UPR3_CUPNE</name>
<dbReference type="Pfam" id="PF03446">
    <property type="entry name" value="NAD_binding_2"/>
    <property type="match status" value="1"/>
</dbReference>
<evidence type="ECO:0000256" key="2">
    <source>
        <dbReference type="ARBA" id="ARBA00023027"/>
    </source>
</evidence>
<accession>A0A1U9UPR3</accession>
<dbReference type="InterPro" id="IPR036291">
    <property type="entry name" value="NAD(P)-bd_dom_sf"/>
</dbReference>
<dbReference type="PIRSF" id="PIRSF000103">
    <property type="entry name" value="HIBADH"/>
    <property type="match status" value="1"/>
</dbReference>
<dbReference type="Gene3D" id="3.40.50.720">
    <property type="entry name" value="NAD(P)-binding Rossmann-like Domain"/>
    <property type="match status" value="1"/>
</dbReference>
<dbReference type="Gene3D" id="1.10.1040.10">
    <property type="entry name" value="N-(1-d-carboxylethyl)-l-norvaline Dehydrogenase, domain 2"/>
    <property type="match status" value="1"/>
</dbReference>
<dbReference type="GO" id="GO:0016491">
    <property type="term" value="F:oxidoreductase activity"/>
    <property type="evidence" value="ECO:0007669"/>
    <property type="project" value="UniProtKB-KW"/>
</dbReference>
<evidence type="ECO:0000259" key="5">
    <source>
        <dbReference type="Pfam" id="PF14833"/>
    </source>
</evidence>
<keyword evidence="2" id="KW-0520">NAD</keyword>
<dbReference type="SUPFAM" id="SSF48179">
    <property type="entry name" value="6-phosphogluconate dehydrogenase C-terminal domain-like"/>
    <property type="match status" value="1"/>
</dbReference>
<feature type="domain" description="3-hydroxyisobutyrate dehydrogenase-like NAD-binding" evidence="5">
    <location>
        <begin position="166"/>
        <end position="287"/>
    </location>
</feature>
<evidence type="ECO:0000256" key="3">
    <source>
        <dbReference type="PIRSR" id="PIRSR000103-1"/>
    </source>
</evidence>
<sequence length="303" mass="31452">MSYPVVGMIGIGQLGLPIASNLLQAGLPVVGYRRSDRAQFVGLGGVALDSPREVAGQADVILLCLPGEAACLEVLEGEGGGLLSALRPGQLVVELGTYARAFKLAQARKIEDTGARVLECEVSGSPPMVAARKAALLLGGDDDACAAGRAVLDAISPLQFRIGRYGDAVNMKLIANHLVAVHTLAAAEAMQLAIRAGFDPHRAAEVIGHGAGASTMFNIRAPLMAARRFTPALGAFQTLDKYIDFASSLAAELGCATPLLDTAMPYFKRALAAGMEHEDIAAVIKLLEAESAPPVPSTQQQSS</sequence>
<evidence type="ECO:0000313" key="6">
    <source>
        <dbReference type="EMBL" id="AQV94155.1"/>
    </source>
</evidence>
<feature type="active site" evidence="3">
    <location>
        <position position="172"/>
    </location>
</feature>
<evidence type="ECO:0000256" key="1">
    <source>
        <dbReference type="ARBA" id="ARBA00023002"/>
    </source>
</evidence>
<dbReference type="OrthoDB" id="9786703at2"/>
<dbReference type="Proteomes" id="UP000189627">
    <property type="component" value="Chromosome 1"/>
</dbReference>
<dbReference type="InterPro" id="IPR015815">
    <property type="entry name" value="HIBADH-related"/>
</dbReference>
<dbReference type="InterPro" id="IPR008927">
    <property type="entry name" value="6-PGluconate_DH-like_C_sf"/>
</dbReference>
<evidence type="ECO:0000259" key="4">
    <source>
        <dbReference type="Pfam" id="PF03446"/>
    </source>
</evidence>
<dbReference type="InterPro" id="IPR013328">
    <property type="entry name" value="6PGD_dom2"/>
</dbReference>
<dbReference type="InterPro" id="IPR006115">
    <property type="entry name" value="6PGDH_NADP-bd"/>
</dbReference>
<dbReference type="PANTHER" id="PTHR43060:SF15">
    <property type="entry name" value="3-HYDROXYISOBUTYRATE DEHYDROGENASE-LIKE 1, MITOCHONDRIAL-RELATED"/>
    <property type="match status" value="1"/>
</dbReference>
<gene>
    <name evidence="6" type="ORF">BJN34_09665</name>
</gene>
<dbReference type="AlphaFoldDB" id="A0A1U9UPR3"/>
<keyword evidence="1" id="KW-0560">Oxidoreductase</keyword>
<dbReference type="Pfam" id="PF14833">
    <property type="entry name" value="NAD_binding_11"/>
    <property type="match status" value="1"/>
</dbReference>
<dbReference type="RefSeq" id="WP_078196427.1">
    <property type="nucleotide sequence ID" value="NZ_CP017757.2"/>
</dbReference>
<protein>
    <submittedName>
        <fullName evidence="6">NAD(P)-dependent oxidoreductase</fullName>
    </submittedName>
</protein>
<dbReference type="GO" id="GO:0051287">
    <property type="term" value="F:NAD binding"/>
    <property type="evidence" value="ECO:0007669"/>
    <property type="project" value="InterPro"/>
</dbReference>
<dbReference type="InterPro" id="IPR029154">
    <property type="entry name" value="HIBADH-like_NADP-bd"/>
</dbReference>
<organism evidence="6 7">
    <name type="scientific">Cupriavidus necator</name>
    <name type="common">Alcaligenes eutrophus</name>
    <name type="synonym">Ralstonia eutropha</name>
    <dbReference type="NCBI Taxonomy" id="106590"/>
    <lineage>
        <taxon>Bacteria</taxon>
        <taxon>Pseudomonadati</taxon>
        <taxon>Pseudomonadota</taxon>
        <taxon>Betaproteobacteria</taxon>
        <taxon>Burkholderiales</taxon>
        <taxon>Burkholderiaceae</taxon>
        <taxon>Cupriavidus</taxon>
    </lineage>
</organism>
<dbReference type="KEGG" id="cuh:BJN34_09665"/>